<evidence type="ECO:0000256" key="7">
    <source>
        <dbReference type="ARBA" id="ARBA00023136"/>
    </source>
</evidence>
<dbReference type="OrthoDB" id="43815at2157"/>
<dbReference type="Proteomes" id="UP000282007">
    <property type="component" value="Chromosome"/>
</dbReference>
<reference evidence="11 12" key="1">
    <citation type="journal article" date="2015" name="Stand. Genomic Sci.">
        <title>Genomic Encyclopedia of Bacterial and Archaeal Type Strains, Phase III: the genomes of soil and plant-associated and newly described type strains.</title>
        <authorList>
            <person name="Whitman W.B."/>
            <person name="Woyke T."/>
            <person name="Klenk H.P."/>
            <person name="Zhou Y."/>
            <person name="Lilburn T.G."/>
            <person name="Beck B.J."/>
            <person name="De Vos P."/>
            <person name="Vandamme P."/>
            <person name="Eisen J.A."/>
            <person name="Garrity G."/>
            <person name="Hugenholtz P."/>
            <person name="Kyrpides N.C."/>
        </authorList>
    </citation>
    <scope>NUCLEOTIDE SEQUENCE [LARGE SCALE GENOMIC DNA]</scope>
    <source>
        <strain evidence="11 12">CGMCC 1.10124</strain>
    </source>
</reference>
<evidence type="ECO:0000256" key="9">
    <source>
        <dbReference type="SAM" id="Phobius"/>
    </source>
</evidence>
<feature type="transmembrane region" description="Helical" evidence="9">
    <location>
        <begin position="36"/>
        <end position="56"/>
    </location>
</feature>
<dbReference type="PANTHER" id="PTHR11795">
    <property type="entry name" value="BRANCHED-CHAIN AMINO ACID TRANSPORT SYSTEM PERMEASE PROTEIN LIVH"/>
    <property type="match status" value="1"/>
</dbReference>
<evidence type="ECO:0000256" key="3">
    <source>
        <dbReference type="ARBA" id="ARBA00022475"/>
    </source>
</evidence>
<evidence type="ECO:0000313" key="11">
    <source>
        <dbReference type="EMBL" id="RMB24168.1"/>
    </source>
</evidence>
<organism evidence="11 12">
    <name type="scientific">Haloplanus aerogenes</name>
    <dbReference type="NCBI Taxonomy" id="660522"/>
    <lineage>
        <taxon>Archaea</taxon>
        <taxon>Methanobacteriati</taxon>
        <taxon>Methanobacteriota</taxon>
        <taxon>Stenosarchaea group</taxon>
        <taxon>Halobacteria</taxon>
        <taxon>Halobacteriales</taxon>
        <taxon>Haloferacaceae</taxon>
        <taxon>Haloplanus</taxon>
    </lineage>
</organism>
<sequence length="286" mass="29897">MLALDFASIISQTLFATSILIVAALGLAIIFGMMGVINLAHGALITVGAYVAYTVTNAGFSLWTAFVIAPIVVALVGLIMERTVINRLYERPVDTLLATWGFALVIQELIKVIFGTSAQSVPNPYSTPVEVFGANLPQYRILLVGLAIVLLVVTYVTFKYTDFGIKSRAVIQNDEMAGMLGTDVRFVYMVTFMIGAGLAGLAGAAVSPIVGADPRTGLGYLVQSFFVVIVGGTGQLLAGTLGGSGLIGGSAAALSFVSSQTFAQTVVFAFAIIVIRIKPEGLFGGQ</sequence>
<keyword evidence="6 9" id="KW-1133">Transmembrane helix</keyword>
<dbReference type="Pfam" id="PF02653">
    <property type="entry name" value="BPD_transp_2"/>
    <property type="match status" value="1"/>
</dbReference>
<evidence type="ECO:0000313" key="10">
    <source>
        <dbReference type="EMBL" id="AZH24206.1"/>
    </source>
</evidence>
<comment type="similarity">
    <text evidence="8">Belongs to the binding-protein-dependent transport system permease family. LivHM subfamily.</text>
</comment>
<feature type="transmembrane region" description="Helical" evidence="9">
    <location>
        <begin position="97"/>
        <end position="118"/>
    </location>
</feature>
<gene>
    <name evidence="11" type="ORF">ATH50_1408</name>
    <name evidence="10" type="ORF">DU502_01930</name>
</gene>
<comment type="subcellular location">
    <subcellularLocation>
        <location evidence="1">Cell membrane</location>
        <topology evidence="1">Multi-pass membrane protein</topology>
    </subcellularLocation>
</comment>
<feature type="transmembrane region" description="Helical" evidence="9">
    <location>
        <begin position="6"/>
        <end position="29"/>
    </location>
</feature>
<dbReference type="EMBL" id="CP034145">
    <property type="protein sequence ID" value="AZH24206.1"/>
    <property type="molecule type" value="Genomic_DNA"/>
</dbReference>
<keyword evidence="13" id="KW-1185">Reference proteome</keyword>
<feature type="transmembrane region" description="Helical" evidence="9">
    <location>
        <begin position="251"/>
        <end position="277"/>
    </location>
</feature>
<evidence type="ECO:0000256" key="2">
    <source>
        <dbReference type="ARBA" id="ARBA00022448"/>
    </source>
</evidence>
<protein>
    <submittedName>
        <fullName evidence="10">Branched-chain amino acid ABC transporter permease</fullName>
    </submittedName>
    <submittedName>
        <fullName evidence="11">Branched-chain amino acid transport system permease protein/urea transport system permease protein</fullName>
    </submittedName>
</protein>
<reference evidence="11" key="3">
    <citation type="submission" date="2018-10" db="EMBL/GenBank/DDBJ databases">
        <authorList>
            <person name="Whitman W."/>
            <person name="Huntemann M."/>
            <person name="Clum A."/>
            <person name="Pillay M."/>
            <person name="Palaniappan K."/>
            <person name="Varghese N."/>
            <person name="Mikhailova N."/>
            <person name="Stamatis D."/>
            <person name="Reddy T."/>
            <person name="Daum C."/>
            <person name="Shapiro N."/>
            <person name="Ivanova N."/>
            <person name="Kyrpides N."/>
            <person name="Woyke T."/>
        </authorList>
    </citation>
    <scope>NUCLEOTIDE SEQUENCE</scope>
    <source>
        <strain evidence="11">CGMCC 1.10124</strain>
    </source>
</reference>
<keyword evidence="4 9" id="KW-0812">Transmembrane</keyword>
<evidence type="ECO:0000256" key="1">
    <source>
        <dbReference type="ARBA" id="ARBA00004651"/>
    </source>
</evidence>
<reference evidence="10 13" key="2">
    <citation type="submission" date="2018-07" db="EMBL/GenBank/DDBJ databases">
        <title>Genome sequences of Haloplanus aerogenes JCM 16430T.</title>
        <authorList>
            <person name="Kim Y.B."/>
            <person name="Roh S.W."/>
        </authorList>
    </citation>
    <scope>NUCLEOTIDE SEQUENCE [LARGE SCALE GENOMIC DNA]</scope>
    <source>
        <strain evidence="10 13">JCM 16430</strain>
    </source>
</reference>
<keyword evidence="2" id="KW-0813">Transport</keyword>
<dbReference type="PANTHER" id="PTHR11795:SF447">
    <property type="entry name" value="ABC TRANSPORTER PERMEASE PROTEIN"/>
    <property type="match status" value="1"/>
</dbReference>
<dbReference type="AlphaFoldDB" id="A0A3M0DR78"/>
<feature type="transmembrane region" description="Helical" evidence="9">
    <location>
        <begin position="186"/>
        <end position="206"/>
    </location>
</feature>
<evidence type="ECO:0000256" key="8">
    <source>
        <dbReference type="ARBA" id="ARBA00037998"/>
    </source>
</evidence>
<dbReference type="GO" id="GO:0005886">
    <property type="term" value="C:plasma membrane"/>
    <property type="evidence" value="ECO:0007669"/>
    <property type="project" value="UniProtKB-SubCell"/>
</dbReference>
<dbReference type="CDD" id="cd06582">
    <property type="entry name" value="TM_PBP1_LivH_like"/>
    <property type="match status" value="1"/>
</dbReference>
<evidence type="ECO:0000313" key="12">
    <source>
        <dbReference type="Proteomes" id="UP000277326"/>
    </source>
</evidence>
<evidence type="ECO:0000256" key="4">
    <source>
        <dbReference type="ARBA" id="ARBA00022692"/>
    </source>
</evidence>
<feature type="transmembrane region" description="Helical" evidence="9">
    <location>
        <begin position="218"/>
        <end position="239"/>
    </location>
</feature>
<feature type="transmembrane region" description="Helical" evidence="9">
    <location>
        <begin position="62"/>
        <end position="85"/>
    </location>
</feature>
<dbReference type="GO" id="GO:0022857">
    <property type="term" value="F:transmembrane transporter activity"/>
    <property type="evidence" value="ECO:0007669"/>
    <property type="project" value="InterPro"/>
</dbReference>
<proteinExistence type="inferred from homology"/>
<dbReference type="EMBL" id="REFS01000002">
    <property type="protein sequence ID" value="RMB24168.1"/>
    <property type="molecule type" value="Genomic_DNA"/>
</dbReference>
<feature type="transmembrane region" description="Helical" evidence="9">
    <location>
        <begin position="138"/>
        <end position="158"/>
    </location>
</feature>
<dbReference type="InterPro" id="IPR001851">
    <property type="entry name" value="ABC_transp_permease"/>
</dbReference>
<keyword evidence="5" id="KW-0029">Amino-acid transport</keyword>
<dbReference type="Proteomes" id="UP000277326">
    <property type="component" value="Unassembled WGS sequence"/>
</dbReference>
<dbReference type="RefSeq" id="WP_121920045.1">
    <property type="nucleotide sequence ID" value="NZ_CP034145.1"/>
</dbReference>
<evidence type="ECO:0000313" key="13">
    <source>
        <dbReference type="Proteomes" id="UP000282007"/>
    </source>
</evidence>
<evidence type="ECO:0000256" key="6">
    <source>
        <dbReference type="ARBA" id="ARBA00022989"/>
    </source>
</evidence>
<dbReference type="GeneID" id="38470006"/>
<evidence type="ECO:0000256" key="5">
    <source>
        <dbReference type="ARBA" id="ARBA00022970"/>
    </source>
</evidence>
<keyword evidence="3" id="KW-1003">Cell membrane</keyword>
<keyword evidence="7 9" id="KW-0472">Membrane</keyword>
<name>A0A3M0DR78_9EURY</name>
<dbReference type="GO" id="GO:0006865">
    <property type="term" value="P:amino acid transport"/>
    <property type="evidence" value="ECO:0007669"/>
    <property type="project" value="UniProtKB-KW"/>
</dbReference>
<dbReference type="KEGG" id="haer:DU502_01930"/>
<accession>A0A3M0DR78</accession>
<dbReference type="InterPro" id="IPR052157">
    <property type="entry name" value="BCAA_transport_permease"/>
</dbReference>